<name>A0A8H9R0X8_CLOPF</name>
<proteinExistence type="predicted"/>
<dbReference type="InterPro" id="IPR010064">
    <property type="entry name" value="HK97-gp10_tail"/>
</dbReference>
<accession>A0A8H9R0X8</accession>
<protein>
    <submittedName>
        <fullName evidence="1">HK97 gp10 family phage protein</fullName>
    </submittedName>
</protein>
<dbReference type="Proteomes" id="UP000859547">
    <property type="component" value="Unassembled WGS sequence"/>
</dbReference>
<organism evidence="1 2">
    <name type="scientific">Clostridium perfringens</name>
    <dbReference type="NCBI Taxonomy" id="1502"/>
    <lineage>
        <taxon>Bacteria</taxon>
        <taxon>Bacillati</taxon>
        <taxon>Bacillota</taxon>
        <taxon>Clostridia</taxon>
        <taxon>Eubacteriales</taxon>
        <taxon>Clostridiaceae</taxon>
        <taxon>Clostridium</taxon>
    </lineage>
</organism>
<sequence>MNRAADQFKNFLEDFLTKNALESLNKTKKRTPVDTGELRRNWEISSVVRKGADLVVYLYNSKEYASYVEDGHATRNREGWVEGYYMATISIEEIERKMPQRFNREFLKFMDSLEVG</sequence>
<comment type="caution">
    <text evidence="1">The sequence shown here is derived from an EMBL/GenBank/DDBJ whole genome shotgun (WGS) entry which is preliminary data.</text>
</comment>
<dbReference type="EMBL" id="DACTCB010000028">
    <property type="protein sequence ID" value="HAT4309276.1"/>
    <property type="molecule type" value="Genomic_DNA"/>
</dbReference>
<gene>
    <name evidence="1" type="ORF">I9080_003126</name>
</gene>
<dbReference type="Pfam" id="PF04883">
    <property type="entry name" value="HK97-gp10_like"/>
    <property type="match status" value="1"/>
</dbReference>
<reference evidence="1" key="1">
    <citation type="journal article" date="2018" name="Genome Biol.">
        <title>SKESA: strategic k-mer extension for scrupulous assemblies.</title>
        <authorList>
            <person name="Souvorov A."/>
            <person name="Agarwala R."/>
            <person name="Lipman D.J."/>
        </authorList>
    </citation>
    <scope>NUCLEOTIDE SEQUENCE</scope>
    <source>
        <strain evidence="1">C8</strain>
    </source>
</reference>
<dbReference type="AlphaFoldDB" id="A0A8H9R0X8"/>
<evidence type="ECO:0000313" key="1">
    <source>
        <dbReference type="EMBL" id="HAT4309276.1"/>
    </source>
</evidence>
<reference evidence="1" key="2">
    <citation type="submission" date="2020-07" db="EMBL/GenBank/DDBJ databases">
        <authorList>
            <consortium name="NCBI Pathogen Detection Project"/>
        </authorList>
    </citation>
    <scope>NUCLEOTIDE SEQUENCE</scope>
    <source>
        <strain evidence="1">C8</strain>
    </source>
</reference>
<evidence type="ECO:0000313" key="2">
    <source>
        <dbReference type="Proteomes" id="UP000859547"/>
    </source>
</evidence>